<dbReference type="EMBL" id="JADOXO010000006">
    <property type="protein sequence ID" value="KAF9820997.1"/>
    <property type="molecule type" value="Genomic_DNA"/>
</dbReference>
<protein>
    <recommendedName>
        <fullName evidence="4">WW domain-containing protein</fullName>
    </recommendedName>
</protein>
<comment type="caution">
    <text evidence="2">The sequence shown here is derived from an EMBL/GenBank/DDBJ whole genome shotgun (WGS) entry which is preliminary data.</text>
</comment>
<feature type="region of interest" description="Disordered" evidence="1">
    <location>
        <begin position="218"/>
        <end position="245"/>
    </location>
</feature>
<feature type="compositionally biased region" description="Pro residues" evidence="1">
    <location>
        <begin position="19"/>
        <end position="32"/>
    </location>
</feature>
<evidence type="ECO:0000256" key="1">
    <source>
        <dbReference type="SAM" id="MobiDB-lite"/>
    </source>
</evidence>
<evidence type="ECO:0000313" key="3">
    <source>
        <dbReference type="Proteomes" id="UP000639403"/>
    </source>
</evidence>
<reference evidence="2" key="2">
    <citation type="journal article" name="Front. Microbiol.">
        <title>Degradative Capacity of Two Strains of Rhodonia placenta: From Phenotype to Genotype.</title>
        <authorList>
            <person name="Kolle M."/>
            <person name="Horta M.A.C."/>
            <person name="Nowrousian M."/>
            <person name="Ohm R.A."/>
            <person name="Benz J.P."/>
            <person name="Pilgard A."/>
        </authorList>
    </citation>
    <scope>NUCLEOTIDE SEQUENCE</scope>
    <source>
        <strain evidence="2">FPRL280</strain>
    </source>
</reference>
<name>A0A8H7U5S9_9APHY</name>
<feature type="region of interest" description="Disordered" evidence="1">
    <location>
        <begin position="1"/>
        <end position="171"/>
    </location>
</feature>
<feature type="compositionally biased region" description="Low complexity" evidence="1">
    <location>
        <begin position="8"/>
        <end position="18"/>
    </location>
</feature>
<reference evidence="2" key="1">
    <citation type="submission" date="2020-11" db="EMBL/GenBank/DDBJ databases">
        <authorList>
            <person name="Koelle M."/>
            <person name="Horta M.A.C."/>
            <person name="Nowrousian M."/>
            <person name="Ohm R.A."/>
            <person name="Benz P."/>
            <person name="Pilgard A."/>
        </authorList>
    </citation>
    <scope>NUCLEOTIDE SEQUENCE</scope>
    <source>
        <strain evidence="2">FPRL280</strain>
    </source>
</reference>
<evidence type="ECO:0008006" key="4">
    <source>
        <dbReference type="Google" id="ProtNLM"/>
    </source>
</evidence>
<sequence length="245" mass="26209">MSGPPPYGRSYSPSYASPGEPPRNPDTRPLPPGWVEQYDYNVRSHRFYVNTREDPPRPSWVHPTAPPAPRPSGYGPPLGPPPPDGNRGYSPRPYSPQGPSSGGYGGYDQPPRGYDQPPQGYDQPPRGYGPPSRGGYDDGYRPGPSYRPDNGYGGMPPDESRGFFGGGPSMQQAPVEVVQAAPPKKHKFGVGTAVAAGGAALVGGLLIGDLIEDHEDHEREEAFDQGFQDGAMDDRFDDGFGGGGW</sequence>
<dbReference type="AlphaFoldDB" id="A0A8H7U5S9"/>
<organism evidence="2 3">
    <name type="scientific">Rhodonia placenta</name>
    <dbReference type="NCBI Taxonomy" id="104341"/>
    <lineage>
        <taxon>Eukaryota</taxon>
        <taxon>Fungi</taxon>
        <taxon>Dikarya</taxon>
        <taxon>Basidiomycota</taxon>
        <taxon>Agaricomycotina</taxon>
        <taxon>Agaricomycetes</taxon>
        <taxon>Polyporales</taxon>
        <taxon>Adustoporiaceae</taxon>
        <taxon>Rhodonia</taxon>
    </lineage>
</organism>
<evidence type="ECO:0000313" key="2">
    <source>
        <dbReference type="EMBL" id="KAF9820997.1"/>
    </source>
</evidence>
<feature type="compositionally biased region" description="Low complexity" evidence="1">
    <location>
        <begin position="107"/>
        <end position="134"/>
    </location>
</feature>
<proteinExistence type="predicted"/>
<accession>A0A8H7U5S9</accession>
<feature type="compositionally biased region" description="Low complexity" evidence="1">
    <location>
        <begin position="88"/>
        <end position="99"/>
    </location>
</feature>
<dbReference type="Proteomes" id="UP000639403">
    <property type="component" value="Unassembled WGS sequence"/>
</dbReference>
<gene>
    <name evidence="2" type="ORF">IEO21_00974</name>
</gene>